<sequence>MILPLRLARWRAAGAGARGQGADTIDMPGALWTAMTHSKPHLPTKICIVCQRPFAWRKKWARDWESVRYCSERCRRAGPPDTA</sequence>
<evidence type="ECO:0000313" key="2">
    <source>
        <dbReference type="Proteomes" id="UP001500523"/>
    </source>
</evidence>
<name>A0ABP7DDW6_9SPHN</name>
<accession>A0ABP7DDW6</accession>
<dbReference type="PANTHER" id="PTHR37463">
    <property type="entry name" value="GSL3115 PROTEIN"/>
    <property type="match status" value="1"/>
</dbReference>
<proteinExistence type="predicted"/>
<dbReference type="InterPro" id="IPR017136">
    <property type="entry name" value="UCP037205"/>
</dbReference>
<dbReference type="Proteomes" id="UP001500523">
    <property type="component" value="Unassembled WGS sequence"/>
</dbReference>
<protein>
    <recommendedName>
        <fullName evidence="3">DUF2256 domain-containing protein</fullName>
    </recommendedName>
</protein>
<evidence type="ECO:0008006" key="3">
    <source>
        <dbReference type="Google" id="ProtNLM"/>
    </source>
</evidence>
<dbReference type="Pfam" id="PF10013">
    <property type="entry name" value="DUF2256"/>
    <property type="match status" value="1"/>
</dbReference>
<keyword evidence="2" id="KW-1185">Reference proteome</keyword>
<reference evidence="2" key="1">
    <citation type="journal article" date="2019" name="Int. J. Syst. Evol. Microbiol.">
        <title>The Global Catalogue of Microorganisms (GCM) 10K type strain sequencing project: providing services to taxonomists for standard genome sequencing and annotation.</title>
        <authorList>
            <consortium name="The Broad Institute Genomics Platform"/>
            <consortium name="The Broad Institute Genome Sequencing Center for Infectious Disease"/>
            <person name="Wu L."/>
            <person name="Ma J."/>
        </authorList>
    </citation>
    <scope>NUCLEOTIDE SEQUENCE [LARGE SCALE GENOMIC DNA]</scope>
    <source>
        <strain evidence="2">JCM 17498</strain>
    </source>
</reference>
<comment type="caution">
    <text evidence="1">The sequence shown here is derived from an EMBL/GenBank/DDBJ whole genome shotgun (WGS) entry which is preliminary data.</text>
</comment>
<organism evidence="1 2">
    <name type="scientific">Sphingomonas cynarae</name>
    <dbReference type="NCBI Taxonomy" id="930197"/>
    <lineage>
        <taxon>Bacteria</taxon>
        <taxon>Pseudomonadati</taxon>
        <taxon>Pseudomonadota</taxon>
        <taxon>Alphaproteobacteria</taxon>
        <taxon>Sphingomonadales</taxon>
        <taxon>Sphingomonadaceae</taxon>
        <taxon>Sphingomonas</taxon>
    </lineage>
</organism>
<dbReference type="EMBL" id="BAABBF010000002">
    <property type="protein sequence ID" value="GAA3703017.1"/>
    <property type="molecule type" value="Genomic_DNA"/>
</dbReference>
<evidence type="ECO:0000313" key="1">
    <source>
        <dbReference type="EMBL" id="GAA3703017.1"/>
    </source>
</evidence>
<dbReference type="PANTHER" id="PTHR37463:SF1">
    <property type="entry name" value="DUF2256 DOMAIN-CONTAINING PROTEIN"/>
    <property type="match status" value="1"/>
</dbReference>
<gene>
    <name evidence="1" type="ORF">GCM10022268_10920</name>
</gene>